<dbReference type="Proteomes" id="UP000738359">
    <property type="component" value="Unassembled WGS sequence"/>
</dbReference>
<evidence type="ECO:0000256" key="1">
    <source>
        <dbReference type="SAM" id="SignalP"/>
    </source>
</evidence>
<evidence type="ECO:0000313" key="2">
    <source>
        <dbReference type="EMBL" id="KAF9954667.1"/>
    </source>
</evidence>
<comment type="caution">
    <text evidence="2">The sequence shown here is derived from an EMBL/GenBank/DDBJ whole genome shotgun (WGS) entry which is preliminary data.</text>
</comment>
<organism evidence="2 3">
    <name type="scientific">Mortierella alpina</name>
    <name type="common">Oleaginous fungus</name>
    <name type="synonym">Mortierella renispora</name>
    <dbReference type="NCBI Taxonomy" id="64518"/>
    <lineage>
        <taxon>Eukaryota</taxon>
        <taxon>Fungi</taxon>
        <taxon>Fungi incertae sedis</taxon>
        <taxon>Mucoromycota</taxon>
        <taxon>Mortierellomycotina</taxon>
        <taxon>Mortierellomycetes</taxon>
        <taxon>Mortierellales</taxon>
        <taxon>Mortierellaceae</taxon>
        <taxon>Mortierella</taxon>
    </lineage>
</organism>
<dbReference type="AlphaFoldDB" id="A0A9P6IZ30"/>
<evidence type="ECO:0000313" key="3">
    <source>
        <dbReference type="Proteomes" id="UP000738359"/>
    </source>
</evidence>
<keyword evidence="1" id="KW-0732">Signal</keyword>
<gene>
    <name evidence="2" type="ORF">BGZ70_010492</name>
</gene>
<sequence length="102" mass="10311">MKRPSTGLLSAAVAVALLSATTVDASINCQSPSGSYRVGDSVSISLGDNGWWPKAGDVYSVNANVYCSSGGNRIASFGTSNGGSWTIPSNAYGTCSGNQITV</sequence>
<feature type="signal peptide" evidence="1">
    <location>
        <begin position="1"/>
        <end position="25"/>
    </location>
</feature>
<protein>
    <submittedName>
        <fullName evidence="2">Uncharacterized protein</fullName>
    </submittedName>
</protein>
<proteinExistence type="predicted"/>
<name>A0A9P6IZ30_MORAP</name>
<dbReference type="OrthoDB" id="2448739at2759"/>
<reference evidence="2" key="1">
    <citation type="journal article" date="2020" name="Fungal Divers.">
        <title>Resolving the Mortierellaceae phylogeny through synthesis of multi-gene phylogenetics and phylogenomics.</title>
        <authorList>
            <person name="Vandepol N."/>
            <person name="Liber J."/>
            <person name="Desiro A."/>
            <person name="Na H."/>
            <person name="Kennedy M."/>
            <person name="Barry K."/>
            <person name="Grigoriev I.V."/>
            <person name="Miller A.N."/>
            <person name="O'Donnell K."/>
            <person name="Stajich J.E."/>
            <person name="Bonito G."/>
        </authorList>
    </citation>
    <scope>NUCLEOTIDE SEQUENCE</scope>
    <source>
        <strain evidence="2">CK1249</strain>
    </source>
</reference>
<feature type="chain" id="PRO_5040441765" evidence="1">
    <location>
        <begin position="26"/>
        <end position="102"/>
    </location>
</feature>
<accession>A0A9P6IZ30</accession>
<keyword evidence="3" id="KW-1185">Reference proteome</keyword>
<feature type="non-terminal residue" evidence="2">
    <location>
        <position position="102"/>
    </location>
</feature>
<dbReference type="EMBL" id="JAAAHY010000954">
    <property type="protein sequence ID" value="KAF9954667.1"/>
    <property type="molecule type" value="Genomic_DNA"/>
</dbReference>